<evidence type="ECO:0000313" key="2">
    <source>
        <dbReference type="Proteomes" id="UP000269154"/>
    </source>
</evidence>
<organism evidence="1 2">
    <name type="scientific">Okeania hirsuta</name>
    <dbReference type="NCBI Taxonomy" id="1458930"/>
    <lineage>
        <taxon>Bacteria</taxon>
        <taxon>Bacillati</taxon>
        <taxon>Cyanobacteriota</taxon>
        <taxon>Cyanophyceae</taxon>
        <taxon>Oscillatoriophycideae</taxon>
        <taxon>Oscillatoriales</taxon>
        <taxon>Microcoleaceae</taxon>
        <taxon>Okeania</taxon>
    </lineage>
</organism>
<evidence type="ECO:0000313" key="1">
    <source>
        <dbReference type="EMBL" id="RQH46916.1"/>
    </source>
</evidence>
<dbReference type="EMBL" id="RCBY01000038">
    <property type="protein sequence ID" value="RQH46916.1"/>
    <property type="molecule type" value="Genomic_DNA"/>
</dbReference>
<protein>
    <submittedName>
        <fullName evidence="1">Uncharacterized protein</fullName>
    </submittedName>
</protein>
<dbReference type="RefSeq" id="WP_124144771.1">
    <property type="nucleotide sequence ID" value="NZ_CAWOKI010000037.1"/>
</dbReference>
<sequence>MSTPISKHTTQSAAIRGKQIQSLIRKMKQKIKKIEREGEVIPRDCHIIRYQVNRNQKLYYYYKLQSTSPIFPMATDSQKKTKYKYLGKGGSEAHIDAVEKMTRRNLIDELERVVHSLQESYLDICFGGEIEPDPSYDLQDDK</sequence>
<gene>
    <name evidence="1" type="ORF">D5R40_09280</name>
</gene>
<keyword evidence="2" id="KW-1185">Reference proteome</keyword>
<dbReference type="OrthoDB" id="464286at2"/>
<dbReference type="AlphaFoldDB" id="A0A3N6P8M4"/>
<reference evidence="1 2" key="1">
    <citation type="journal article" date="2018" name="ACS Chem. Biol.">
        <title>Ketoreductase domain dysfunction expands chemodiversity: malyngamide biosynthesis in the cyanobacterium Okeania hirsuta.</title>
        <authorList>
            <person name="Moss N.A."/>
            <person name="Leao T."/>
            <person name="Rankin M."/>
            <person name="McCullough T.M."/>
            <person name="Qu P."/>
            <person name="Korobeynikov A."/>
            <person name="Smith J.L."/>
            <person name="Gerwick L."/>
            <person name="Gerwick W.H."/>
        </authorList>
    </citation>
    <scope>NUCLEOTIDE SEQUENCE [LARGE SCALE GENOMIC DNA]</scope>
    <source>
        <strain evidence="1 2">PAB10Feb10-1</strain>
    </source>
</reference>
<comment type="caution">
    <text evidence="1">The sequence shown here is derived from an EMBL/GenBank/DDBJ whole genome shotgun (WGS) entry which is preliminary data.</text>
</comment>
<accession>A0A3N6P8M4</accession>
<proteinExistence type="predicted"/>
<name>A0A3N6P8M4_9CYAN</name>
<dbReference type="Proteomes" id="UP000269154">
    <property type="component" value="Unassembled WGS sequence"/>
</dbReference>